<proteinExistence type="predicted"/>
<organism evidence="2 3">
    <name type="scientific">Romanomermis culicivorax</name>
    <name type="common">Nematode worm</name>
    <dbReference type="NCBI Taxonomy" id="13658"/>
    <lineage>
        <taxon>Eukaryota</taxon>
        <taxon>Metazoa</taxon>
        <taxon>Ecdysozoa</taxon>
        <taxon>Nematoda</taxon>
        <taxon>Enoplea</taxon>
        <taxon>Dorylaimia</taxon>
        <taxon>Mermithida</taxon>
        <taxon>Mermithoidea</taxon>
        <taxon>Mermithidae</taxon>
        <taxon>Romanomermis</taxon>
    </lineage>
</organism>
<feature type="region of interest" description="Disordered" evidence="1">
    <location>
        <begin position="279"/>
        <end position="309"/>
    </location>
</feature>
<name>A0A915LAY1_ROMCU</name>
<sequence length="309" mass="34810">EESLPQSETAQCNQKVRSDNTSSVNTLESRNEQPCGSGNDILQRPQASHVDQPERSINLSSIDPRQGFRISNWIRGDGTINYEADLAERQPNRQPLNKKQKVRPEQTYNYPGFRTANLVHQERQISEDEDEEDDDESNKQGSFMNRYLGRQYKKASLGYARNKSKTEEGHAFSGSVADGDSEGEEEECNEYERMRRKVRMYDENNDNSIDSLRAYNKLMYKKASLPVNVVASSFYRSATSSTTKSAFLNSSYGKVSKRSLKPEPLIASLEGGNIQQPVAVKQESSAVESKDPSSTAMPMPTTVKREPDN</sequence>
<dbReference type="AlphaFoldDB" id="A0A915LAY1"/>
<feature type="compositionally biased region" description="Polar residues" evidence="1">
    <location>
        <begin position="1"/>
        <end position="36"/>
    </location>
</feature>
<feature type="compositionally biased region" description="Polar residues" evidence="1">
    <location>
        <begin position="282"/>
        <end position="296"/>
    </location>
</feature>
<evidence type="ECO:0000256" key="1">
    <source>
        <dbReference type="SAM" id="MobiDB-lite"/>
    </source>
</evidence>
<accession>A0A915LAY1</accession>
<feature type="compositionally biased region" description="Acidic residues" evidence="1">
    <location>
        <begin position="127"/>
        <end position="136"/>
    </location>
</feature>
<feature type="region of interest" description="Disordered" evidence="1">
    <location>
        <begin position="1"/>
        <end position="147"/>
    </location>
</feature>
<reference evidence="3" key="1">
    <citation type="submission" date="2022-11" db="UniProtKB">
        <authorList>
            <consortium name="WormBaseParasite"/>
        </authorList>
    </citation>
    <scope>IDENTIFICATION</scope>
</reference>
<dbReference type="WBParaSite" id="nRc.2.0.1.t46916-RA">
    <property type="protein sequence ID" value="nRc.2.0.1.t46916-RA"/>
    <property type="gene ID" value="nRc.2.0.1.g46916"/>
</dbReference>
<feature type="region of interest" description="Disordered" evidence="1">
    <location>
        <begin position="160"/>
        <end position="186"/>
    </location>
</feature>
<evidence type="ECO:0000313" key="2">
    <source>
        <dbReference type="Proteomes" id="UP000887565"/>
    </source>
</evidence>
<dbReference type="Proteomes" id="UP000887565">
    <property type="component" value="Unplaced"/>
</dbReference>
<keyword evidence="2" id="KW-1185">Reference proteome</keyword>
<protein>
    <submittedName>
        <fullName evidence="3">Uncharacterized protein</fullName>
    </submittedName>
</protein>
<evidence type="ECO:0000313" key="3">
    <source>
        <dbReference type="WBParaSite" id="nRc.2.0.1.t46916-RA"/>
    </source>
</evidence>